<dbReference type="EMBL" id="JACHOR010000006">
    <property type="protein sequence ID" value="MBB5747594.1"/>
    <property type="molecule type" value="Genomic_DNA"/>
</dbReference>
<reference evidence="1 2" key="1">
    <citation type="submission" date="2020-08" db="EMBL/GenBank/DDBJ databases">
        <title>Genomic Encyclopedia of Type Strains, Phase IV (KMG-IV): sequencing the most valuable type-strain genomes for metagenomic binning, comparative biology and taxonomic classification.</title>
        <authorList>
            <person name="Goeker M."/>
        </authorList>
    </citation>
    <scope>NUCLEOTIDE SEQUENCE [LARGE SCALE GENOMIC DNA]</scope>
    <source>
        <strain evidence="1 2">DSM 4737</strain>
    </source>
</reference>
<keyword evidence="2" id="KW-1185">Reference proteome</keyword>
<dbReference type="Proteomes" id="UP000545037">
    <property type="component" value="Unassembled WGS sequence"/>
</dbReference>
<evidence type="ECO:0000313" key="1">
    <source>
        <dbReference type="EMBL" id="MBB5747594.1"/>
    </source>
</evidence>
<protein>
    <submittedName>
        <fullName evidence="1">Uncharacterized protein</fullName>
    </submittedName>
</protein>
<gene>
    <name evidence="1" type="ORF">GGR13_003222</name>
</gene>
<evidence type="ECO:0000313" key="2">
    <source>
        <dbReference type="Proteomes" id="UP000545037"/>
    </source>
</evidence>
<comment type="caution">
    <text evidence="1">The sequence shown here is derived from an EMBL/GenBank/DDBJ whole genome shotgun (WGS) entry which is preliminary data.</text>
</comment>
<dbReference type="AlphaFoldDB" id="A0A7W9CL46"/>
<accession>A0A7W9CL46</accession>
<sequence>MLSVHRKLVSTANVKNRLLGSCFVKLISCEPHRFPADAIPQAEGLYFRFNLIFGLAGN</sequence>
<proteinExistence type="predicted"/>
<name>A0A7W9CL46_9CAUL</name>
<organism evidence="1 2">
    <name type="scientific">Brevundimonas variabilis</name>
    <dbReference type="NCBI Taxonomy" id="74312"/>
    <lineage>
        <taxon>Bacteria</taxon>
        <taxon>Pseudomonadati</taxon>
        <taxon>Pseudomonadota</taxon>
        <taxon>Alphaproteobacteria</taxon>
        <taxon>Caulobacterales</taxon>
        <taxon>Caulobacteraceae</taxon>
        <taxon>Brevundimonas</taxon>
    </lineage>
</organism>